<name>A0AB34JSY2_PRYPA</name>
<feature type="domain" description="DUF4116" evidence="1">
    <location>
        <begin position="157"/>
        <end position="200"/>
    </location>
</feature>
<dbReference type="Proteomes" id="UP001515480">
    <property type="component" value="Unassembled WGS sequence"/>
</dbReference>
<comment type="caution">
    <text evidence="2">The sequence shown here is derived from an EMBL/GenBank/DDBJ whole genome shotgun (WGS) entry which is preliminary data.</text>
</comment>
<organism evidence="2 3">
    <name type="scientific">Prymnesium parvum</name>
    <name type="common">Toxic golden alga</name>
    <dbReference type="NCBI Taxonomy" id="97485"/>
    <lineage>
        <taxon>Eukaryota</taxon>
        <taxon>Haptista</taxon>
        <taxon>Haptophyta</taxon>
        <taxon>Prymnesiophyceae</taxon>
        <taxon>Prymnesiales</taxon>
        <taxon>Prymnesiaceae</taxon>
        <taxon>Prymnesium</taxon>
    </lineage>
</organism>
<keyword evidence="3" id="KW-1185">Reference proteome</keyword>
<evidence type="ECO:0000259" key="1">
    <source>
        <dbReference type="Pfam" id="PF13475"/>
    </source>
</evidence>
<feature type="domain" description="DUF4116" evidence="1">
    <location>
        <begin position="87"/>
        <end position="129"/>
    </location>
</feature>
<dbReference type="AlphaFoldDB" id="A0AB34JSY2"/>
<gene>
    <name evidence="2" type="ORF">AB1Y20_019002</name>
</gene>
<sequence>MSHTRMAEIVPGWRVSRLAYARMSREERSQAFRQAFDRMTPEQQSSQVRLALARMTREQRSELYNQLFDKAQIDLHIKSIPGFANFLAAMQQDGMALQYVSDSLRNNLYIVLAAVERSPEAIQYASPLMQRHTRVVLAAVSRDGTVLRLLPWLSTHNREVVLAAVRQNGLALQYAGEAFRGDKVVVLAAVSRNGEAVQYARYTDFDIWLAAVSTSGSVLRLLSKDMIWMRSGTNADEASHERAIRELELAAVQSDWCALQYVGSKGKADRNIVLAAVRRDGRALQYASSELLADYLVVSTAVRCSGVQVVFFVSDAHRWDPRLSPWLQLSPSACAWRRVRGAISRAAIVAFWMHKTHLPHHAAMLQGMAAVTELMSPLPLGIDARVCSKCEHADTIDLQHESGEWWSGTLKDAFMSF</sequence>
<feature type="domain" description="DUF4116" evidence="1">
    <location>
        <begin position="245"/>
        <end position="291"/>
    </location>
</feature>
<proteinExistence type="predicted"/>
<accession>A0AB34JSY2</accession>
<dbReference type="EMBL" id="JBGBPQ010000005">
    <property type="protein sequence ID" value="KAL1524092.1"/>
    <property type="molecule type" value="Genomic_DNA"/>
</dbReference>
<reference evidence="2 3" key="1">
    <citation type="journal article" date="2024" name="Science">
        <title>Giant polyketide synthase enzymes in the biosynthesis of giant marine polyether toxins.</title>
        <authorList>
            <person name="Fallon T.R."/>
            <person name="Shende V.V."/>
            <person name="Wierzbicki I.H."/>
            <person name="Pendleton A.L."/>
            <person name="Watervoot N.F."/>
            <person name="Auber R.P."/>
            <person name="Gonzalez D.J."/>
            <person name="Wisecaver J.H."/>
            <person name="Moore B.S."/>
        </authorList>
    </citation>
    <scope>NUCLEOTIDE SEQUENCE [LARGE SCALE GENOMIC DNA]</scope>
    <source>
        <strain evidence="2 3">12B1</strain>
    </source>
</reference>
<protein>
    <recommendedName>
        <fullName evidence="1">DUF4116 domain-containing protein</fullName>
    </recommendedName>
</protein>
<dbReference type="InterPro" id="IPR025197">
    <property type="entry name" value="DUF4116"/>
</dbReference>
<evidence type="ECO:0000313" key="2">
    <source>
        <dbReference type="EMBL" id="KAL1524092.1"/>
    </source>
</evidence>
<evidence type="ECO:0000313" key="3">
    <source>
        <dbReference type="Proteomes" id="UP001515480"/>
    </source>
</evidence>
<dbReference type="Pfam" id="PF13475">
    <property type="entry name" value="DUF4116"/>
    <property type="match status" value="3"/>
</dbReference>